<keyword evidence="2 5" id="KW-0812">Transmembrane</keyword>
<keyword evidence="7" id="KW-1185">Reference proteome</keyword>
<dbReference type="Proteomes" id="UP000092444">
    <property type="component" value="Unassembled WGS sequence"/>
</dbReference>
<dbReference type="FunFam" id="1.10.1450.10:FF:000035">
    <property type="entry name" value="Tetraspanin"/>
    <property type="match status" value="1"/>
</dbReference>
<evidence type="ECO:0000256" key="4">
    <source>
        <dbReference type="ARBA" id="ARBA00023136"/>
    </source>
</evidence>
<dbReference type="PRINTS" id="PR00259">
    <property type="entry name" value="TMFOUR"/>
</dbReference>
<name>A0A1B0G3R4_GLOMM</name>
<keyword evidence="3 5" id="KW-1133">Transmembrane helix</keyword>
<accession>A0A1B0G3R4</accession>
<evidence type="ECO:0000256" key="3">
    <source>
        <dbReference type="ARBA" id="ARBA00022989"/>
    </source>
</evidence>
<proteinExistence type="predicted"/>
<dbReference type="PANTHER" id="PTHR28434:SF1">
    <property type="entry name" value="PROTEIN C3ORF33"/>
    <property type="match status" value="1"/>
</dbReference>
<dbReference type="VEuPathDB" id="VectorBase:GMOY007963"/>
<evidence type="ECO:0000256" key="2">
    <source>
        <dbReference type="ARBA" id="ARBA00022692"/>
    </source>
</evidence>
<keyword evidence="4 5" id="KW-0472">Membrane</keyword>
<dbReference type="InterPro" id="IPR042421">
    <property type="entry name" value="C3orf33-like"/>
</dbReference>
<reference evidence="6" key="1">
    <citation type="submission" date="2020-05" db="UniProtKB">
        <authorList>
            <consortium name="EnsemblMetazoa"/>
        </authorList>
    </citation>
    <scope>IDENTIFICATION</scope>
    <source>
        <strain evidence="6">Yale</strain>
    </source>
</reference>
<dbReference type="InterPro" id="IPR018499">
    <property type="entry name" value="Tetraspanin/Peripherin"/>
</dbReference>
<dbReference type="PANTHER" id="PTHR28434">
    <property type="entry name" value="PROTEIN C3ORF33"/>
    <property type="match status" value="1"/>
</dbReference>
<dbReference type="STRING" id="37546.A0A1B0G3R4"/>
<evidence type="ECO:0000256" key="1">
    <source>
        <dbReference type="ARBA" id="ARBA00004141"/>
    </source>
</evidence>
<feature type="transmembrane region" description="Helical" evidence="5">
    <location>
        <begin position="334"/>
        <end position="352"/>
    </location>
</feature>
<dbReference type="SUPFAM" id="SSF48652">
    <property type="entry name" value="Tetraspanin"/>
    <property type="match status" value="1"/>
</dbReference>
<evidence type="ECO:0000313" key="6">
    <source>
        <dbReference type="EnsemblMetazoa" id="GMOY007963-PA"/>
    </source>
</evidence>
<dbReference type="EMBL" id="CCAG010013463">
    <property type="status" value="NOT_ANNOTATED_CDS"/>
    <property type="molecule type" value="Genomic_DNA"/>
</dbReference>
<dbReference type="EnsemblMetazoa" id="GMOY007963-RA">
    <property type="protein sequence ID" value="GMOY007963-PA"/>
    <property type="gene ID" value="GMOY007963"/>
</dbReference>
<evidence type="ECO:0000256" key="5">
    <source>
        <dbReference type="SAM" id="Phobius"/>
    </source>
</evidence>
<feature type="transmembrane region" description="Helical" evidence="5">
    <location>
        <begin position="438"/>
        <end position="461"/>
    </location>
</feature>
<comment type="subcellular location">
    <subcellularLocation>
        <location evidence="1">Membrane</location>
        <topology evidence="1">Multi-pass membrane protein</topology>
    </subcellularLocation>
</comment>
<dbReference type="InterPro" id="IPR008952">
    <property type="entry name" value="Tetraspanin_EC2_sf"/>
</dbReference>
<feature type="transmembrane region" description="Helical" evidence="5">
    <location>
        <begin position="261"/>
        <end position="281"/>
    </location>
</feature>
<protein>
    <submittedName>
        <fullName evidence="6">Tetraspanin</fullName>
    </submittedName>
</protein>
<dbReference type="GO" id="GO:0016020">
    <property type="term" value="C:membrane"/>
    <property type="evidence" value="ECO:0007669"/>
    <property type="project" value="UniProtKB-SubCell"/>
</dbReference>
<dbReference type="CDD" id="cd03127">
    <property type="entry name" value="tetraspanin_LEL"/>
    <property type="match status" value="1"/>
</dbReference>
<dbReference type="AlphaFoldDB" id="A0A1B0G3R4"/>
<dbReference type="GO" id="GO:0005615">
    <property type="term" value="C:extracellular space"/>
    <property type="evidence" value="ECO:0007669"/>
    <property type="project" value="TreeGrafter"/>
</dbReference>
<organism evidence="6 7">
    <name type="scientific">Glossina morsitans morsitans</name>
    <name type="common">Savannah tsetse fly</name>
    <dbReference type="NCBI Taxonomy" id="37546"/>
    <lineage>
        <taxon>Eukaryota</taxon>
        <taxon>Metazoa</taxon>
        <taxon>Ecdysozoa</taxon>
        <taxon>Arthropoda</taxon>
        <taxon>Hexapoda</taxon>
        <taxon>Insecta</taxon>
        <taxon>Pterygota</taxon>
        <taxon>Neoptera</taxon>
        <taxon>Endopterygota</taxon>
        <taxon>Diptera</taxon>
        <taxon>Brachycera</taxon>
        <taxon>Muscomorpha</taxon>
        <taxon>Hippoboscoidea</taxon>
        <taxon>Glossinidae</taxon>
        <taxon>Glossina</taxon>
    </lineage>
</organism>
<sequence>MEDYKKFFITKYHNLCNLMDRQTVGTELLVYGTATTMFLLAYIKHRPLYLVRPFKKPSHIPDKIIDARIKHKGLVRDVKQSGKDTLLLVSHRPLISLLASKNRLLPVKLAGVEVNGNGLAWIQGCLIGREATFLPLSKHDSNYVVSQLYLVHPPKGRLVDISETLLKLRFARFKPDGTQSVKKNAKYYKHLAKVENRTKTFESWLASLSRYPWIYKTFYNLKTSLLPKKELLHELYFWFHINLMSWFARVIAFVCKYVLCIMNLTCVICGILLIVFGALLFTNIHTVEDFAEALKTQQVPITLIVLGVVILLISWFGCCGAIRESYCMSITYSVLLFVLMIGQLVLVTYMWLNKDKYLIIMGDVVEKAWQNRTRKGDYMDAIQISMECCGKSSFEDYRYQGYFPPSCCKDAQNCRYETVFKKGCKQAFIDFWDKNADIIKYAGLVIAGIEFAGFIFACCLANNVRNYKRRSAY</sequence>
<feature type="transmembrane region" description="Helical" evidence="5">
    <location>
        <begin position="235"/>
        <end position="254"/>
    </location>
</feature>
<feature type="transmembrane region" description="Helical" evidence="5">
    <location>
        <begin position="301"/>
        <end position="322"/>
    </location>
</feature>
<evidence type="ECO:0000313" key="7">
    <source>
        <dbReference type="Proteomes" id="UP000092444"/>
    </source>
</evidence>
<dbReference type="Gene3D" id="1.10.1450.10">
    <property type="entry name" value="Tetraspanin"/>
    <property type="match status" value="1"/>
</dbReference>
<dbReference type="Pfam" id="PF00335">
    <property type="entry name" value="Tetraspanin"/>
    <property type="match status" value="1"/>
</dbReference>